<dbReference type="Proteomes" id="UP000239156">
    <property type="component" value="Unassembled WGS sequence"/>
</dbReference>
<evidence type="ECO:0000313" key="1">
    <source>
        <dbReference type="EMBL" id="POW02656.1"/>
    </source>
</evidence>
<feature type="non-terminal residue" evidence="1">
    <location>
        <position position="97"/>
    </location>
</feature>
<organism evidence="1 2">
    <name type="scientific">Puccinia striiformis</name>
    <dbReference type="NCBI Taxonomy" id="27350"/>
    <lineage>
        <taxon>Eukaryota</taxon>
        <taxon>Fungi</taxon>
        <taxon>Dikarya</taxon>
        <taxon>Basidiomycota</taxon>
        <taxon>Pucciniomycotina</taxon>
        <taxon>Pucciniomycetes</taxon>
        <taxon>Pucciniales</taxon>
        <taxon>Pucciniaceae</taxon>
        <taxon>Puccinia</taxon>
    </lineage>
</organism>
<accession>A0A2S4UZG3</accession>
<dbReference type="AlphaFoldDB" id="A0A2S4UZG3"/>
<proteinExistence type="predicted"/>
<comment type="caution">
    <text evidence="1">The sequence shown here is derived from an EMBL/GenBank/DDBJ whole genome shotgun (WGS) entry which is preliminary data.</text>
</comment>
<evidence type="ECO:0000313" key="2">
    <source>
        <dbReference type="Proteomes" id="UP000239156"/>
    </source>
</evidence>
<reference evidence="1" key="1">
    <citation type="submission" date="2017-12" db="EMBL/GenBank/DDBJ databases">
        <title>Gene loss provides genomic basis for host adaptation in cereal stripe rust fungi.</title>
        <authorList>
            <person name="Xia C."/>
        </authorList>
    </citation>
    <scope>NUCLEOTIDE SEQUENCE [LARGE SCALE GENOMIC DNA]</scope>
    <source>
        <strain evidence="1">93-210</strain>
    </source>
</reference>
<gene>
    <name evidence="1" type="ORF">PSTT_11594</name>
</gene>
<name>A0A2S4UZG3_9BASI</name>
<sequence>MRIAYAAEVKTLMTDGIEWSNNWVTKGILTLQFTSMQLHLNRFIKEHVCHPGNKACEALQLGKAVHLKWVKPGGLAQIVGSHSCTLPYPSGFYSAAS</sequence>
<keyword evidence="2" id="KW-1185">Reference proteome</keyword>
<dbReference type="VEuPathDB" id="FungiDB:PSTT_11594"/>
<dbReference type="EMBL" id="PKSL01000138">
    <property type="protein sequence ID" value="POW02656.1"/>
    <property type="molecule type" value="Genomic_DNA"/>
</dbReference>
<protein>
    <submittedName>
        <fullName evidence="1">Uncharacterized protein</fullName>
    </submittedName>
</protein>